<accession>A0ABU0HDX8</accession>
<gene>
    <name evidence="8" type="primary">mntP</name>
    <name evidence="9" type="ORF">QO014_004905</name>
</gene>
<dbReference type="Pfam" id="PF02659">
    <property type="entry name" value="Mntp"/>
    <property type="match status" value="1"/>
</dbReference>
<evidence type="ECO:0000313" key="9">
    <source>
        <dbReference type="EMBL" id="MDQ0440490.1"/>
    </source>
</evidence>
<proteinExistence type="inferred from homology"/>
<evidence type="ECO:0000256" key="2">
    <source>
        <dbReference type="ARBA" id="ARBA00022475"/>
    </source>
</evidence>
<feature type="transmembrane region" description="Helical" evidence="8">
    <location>
        <begin position="102"/>
        <end position="127"/>
    </location>
</feature>
<dbReference type="InterPro" id="IPR003810">
    <property type="entry name" value="Mntp/YtaF"/>
</dbReference>
<evidence type="ECO:0000256" key="5">
    <source>
        <dbReference type="ARBA" id="ARBA00023065"/>
    </source>
</evidence>
<dbReference type="HAMAP" id="MF_01521">
    <property type="entry name" value="MntP_pump"/>
    <property type="match status" value="1"/>
</dbReference>
<name>A0ABU0HDX8_9HYPH</name>
<dbReference type="InterPro" id="IPR022929">
    <property type="entry name" value="Put_MntP"/>
</dbReference>
<keyword evidence="6 8" id="KW-0472">Membrane</keyword>
<dbReference type="PANTHER" id="PTHR35529">
    <property type="entry name" value="MANGANESE EFFLUX PUMP MNTP-RELATED"/>
    <property type="match status" value="1"/>
</dbReference>
<comment type="subcellular location">
    <subcellularLocation>
        <location evidence="8">Cell membrane</location>
        <topology evidence="8">Multi-pass membrane protein</topology>
    </subcellularLocation>
</comment>
<dbReference type="PANTHER" id="PTHR35529:SF1">
    <property type="entry name" value="MANGANESE EFFLUX PUMP MNTP-RELATED"/>
    <property type="match status" value="1"/>
</dbReference>
<keyword evidence="4 8" id="KW-1133">Transmembrane helix</keyword>
<keyword evidence="3 8" id="KW-0812">Transmembrane</keyword>
<comment type="similarity">
    <text evidence="8">Belongs to the MntP (TC 9.B.29) family.</text>
</comment>
<feature type="transmembrane region" description="Helical" evidence="8">
    <location>
        <begin position="71"/>
        <end position="90"/>
    </location>
</feature>
<keyword evidence="10" id="KW-1185">Reference proteome</keyword>
<feature type="transmembrane region" description="Helical" evidence="8">
    <location>
        <begin position="133"/>
        <end position="153"/>
    </location>
</feature>
<feature type="transmembrane region" description="Helical" evidence="8">
    <location>
        <begin position="165"/>
        <end position="183"/>
    </location>
</feature>
<comment type="caution">
    <text evidence="9">The sequence shown here is derived from an EMBL/GenBank/DDBJ whole genome shotgun (WGS) entry which is preliminary data.</text>
</comment>
<evidence type="ECO:0000256" key="7">
    <source>
        <dbReference type="ARBA" id="ARBA00023211"/>
    </source>
</evidence>
<keyword evidence="5 8" id="KW-0406">Ion transport</keyword>
<dbReference type="RefSeq" id="WP_266351367.1">
    <property type="nucleotide sequence ID" value="NZ_JAPKNG010000008.1"/>
</dbReference>
<keyword evidence="7 8" id="KW-0464">Manganese</keyword>
<keyword evidence="1 8" id="KW-0813">Transport</keyword>
<feature type="transmembrane region" description="Helical" evidence="8">
    <location>
        <begin position="40"/>
        <end position="65"/>
    </location>
</feature>
<reference evidence="9 10" key="1">
    <citation type="submission" date="2023-07" db="EMBL/GenBank/DDBJ databases">
        <title>Genomic Encyclopedia of Type Strains, Phase IV (KMG-IV): sequencing the most valuable type-strain genomes for metagenomic binning, comparative biology and taxonomic classification.</title>
        <authorList>
            <person name="Goeker M."/>
        </authorList>
    </citation>
    <scope>NUCLEOTIDE SEQUENCE [LARGE SCALE GENOMIC DNA]</scope>
    <source>
        <strain evidence="9 10">B6-8</strain>
    </source>
</reference>
<evidence type="ECO:0000256" key="1">
    <source>
        <dbReference type="ARBA" id="ARBA00022448"/>
    </source>
</evidence>
<keyword evidence="2 8" id="KW-1003">Cell membrane</keyword>
<evidence type="ECO:0000256" key="4">
    <source>
        <dbReference type="ARBA" id="ARBA00022989"/>
    </source>
</evidence>
<sequence>MSPLAIAVLAIGMSIDALIASISRGATLHRPSFPTALKTGAIFGLVEAMTPLVGWILGIAASQYVQAIDHWIAFGLLAAVGGRMAFHAVARGAAAEDAPRSSGGIGTLLATAIGTSLDAMAVGVSLAFLDVNIIVIALAIGLATTVASTSGILAGRLVGARFGRYAEIIGGIALVGLGVSILIEHLTA</sequence>
<organism evidence="9 10">
    <name type="scientific">Kaistia dalseonensis</name>
    <dbReference type="NCBI Taxonomy" id="410840"/>
    <lineage>
        <taxon>Bacteria</taxon>
        <taxon>Pseudomonadati</taxon>
        <taxon>Pseudomonadota</taxon>
        <taxon>Alphaproteobacteria</taxon>
        <taxon>Hyphomicrobiales</taxon>
        <taxon>Kaistiaceae</taxon>
        <taxon>Kaistia</taxon>
    </lineage>
</organism>
<evidence type="ECO:0000256" key="8">
    <source>
        <dbReference type="HAMAP-Rule" id="MF_01521"/>
    </source>
</evidence>
<dbReference type="Proteomes" id="UP001241603">
    <property type="component" value="Unassembled WGS sequence"/>
</dbReference>
<evidence type="ECO:0000313" key="10">
    <source>
        <dbReference type="Proteomes" id="UP001241603"/>
    </source>
</evidence>
<dbReference type="EMBL" id="JAUSVO010000008">
    <property type="protein sequence ID" value="MDQ0440490.1"/>
    <property type="molecule type" value="Genomic_DNA"/>
</dbReference>
<evidence type="ECO:0000256" key="3">
    <source>
        <dbReference type="ARBA" id="ARBA00022692"/>
    </source>
</evidence>
<feature type="transmembrane region" description="Helical" evidence="8">
    <location>
        <begin position="6"/>
        <end position="28"/>
    </location>
</feature>
<evidence type="ECO:0000256" key="6">
    <source>
        <dbReference type="ARBA" id="ARBA00023136"/>
    </source>
</evidence>
<protein>
    <recommendedName>
        <fullName evidence="8">Putative manganese efflux pump MntP</fullName>
    </recommendedName>
</protein>
<comment type="function">
    <text evidence="8">Probably functions as a manganese efflux pump.</text>
</comment>